<protein>
    <recommendedName>
        <fullName evidence="3">CCHC-type domain-containing protein</fullName>
    </recommendedName>
</protein>
<dbReference type="Proteomes" id="UP000297777">
    <property type="component" value="Unassembled WGS sequence"/>
</dbReference>
<dbReference type="AlphaFoldDB" id="A0A4Z1EYJ2"/>
<accession>A0A4Z1EYJ2</accession>
<reference evidence="4 5" key="1">
    <citation type="submission" date="2017-12" db="EMBL/GenBank/DDBJ databases">
        <title>Comparative genomics of Botrytis spp.</title>
        <authorList>
            <person name="Valero-Jimenez C.A."/>
            <person name="Tapia P."/>
            <person name="Veloso J."/>
            <person name="Silva-Moreno E."/>
            <person name="Staats M."/>
            <person name="Valdes J.H."/>
            <person name="Van Kan J.A.L."/>
        </authorList>
    </citation>
    <scope>NUCLEOTIDE SEQUENCE [LARGE SCALE GENOMIC DNA]</scope>
    <source>
        <strain evidence="4 5">Bt9001</strain>
    </source>
</reference>
<evidence type="ECO:0000256" key="1">
    <source>
        <dbReference type="PROSITE-ProRule" id="PRU00047"/>
    </source>
</evidence>
<gene>
    <name evidence="4" type="ORF">BTUL_0018g00110</name>
</gene>
<feature type="region of interest" description="Disordered" evidence="2">
    <location>
        <begin position="374"/>
        <end position="443"/>
    </location>
</feature>
<keyword evidence="5" id="KW-1185">Reference proteome</keyword>
<name>A0A4Z1EYJ2_9HELO</name>
<feature type="compositionally biased region" description="Basic and acidic residues" evidence="2">
    <location>
        <begin position="567"/>
        <end position="576"/>
    </location>
</feature>
<evidence type="ECO:0000313" key="4">
    <source>
        <dbReference type="EMBL" id="TGO17344.1"/>
    </source>
</evidence>
<proteinExistence type="predicted"/>
<sequence>MQQKNSSNETTDMVKSLKQAYPGNIVKHAHCLMIVRPLEGCKVDKSLSIVDDPTFKQSSATRLRQLAFKVDVTSIDVALTLLRHFLSLNTNLGIPEDRITPEETVFYKAAWSNIGWKSEEDHEVKYQLVKKLLGTEELSEEDIHKANFSFVSIFGHQGLRWLFKEHPCLNIASHTIIEKMVDEPDNAWRKGQVDLETFLQVNELKWDGILALEIFVNRRFAGVKRGNHVRVHFSARPFFFSILYEPRKNFRPISEIRSFKMAGYTLKPDQVDFVCDDRKHTYVIAAIIRLGDNEGLKDDIRTYTYKGKEIKPHQTVGGRTEEIARSEYEATGKRWSIEDKGRYMLFYYRISNREGEPNPETYIFKDGPEFEPRDWYQDDIPMTDAPVTSNGGNDESSKKRARPVASDDDSIDSSNKSRFISNDNDDSRSRSGYQRSSGAKGKSCYHCGISGHKEAKCWKKNPSLHPNNVSYDERPEFGYGSGPNRGPGPGSSRGSSSGPRRGSSSGPSRGSSSGPSRGSSSGPSRGSSSGPNHGPGPRPSRGTGFSNLRHSDSGASSRGSNGSRNVRFNDRDFPDR</sequence>
<comment type="caution">
    <text evidence="4">The sequence shown here is derived from an EMBL/GenBank/DDBJ whole genome shotgun (WGS) entry which is preliminary data.</text>
</comment>
<dbReference type="GO" id="GO:0003676">
    <property type="term" value="F:nucleic acid binding"/>
    <property type="evidence" value="ECO:0007669"/>
    <property type="project" value="InterPro"/>
</dbReference>
<keyword evidence="1" id="KW-0479">Metal-binding</keyword>
<feature type="domain" description="CCHC-type" evidence="3">
    <location>
        <begin position="444"/>
        <end position="457"/>
    </location>
</feature>
<evidence type="ECO:0000313" key="5">
    <source>
        <dbReference type="Proteomes" id="UP000297777"/>
    </source>
</evidence>
<feature type="compositionally biased region" description="Gly residues" evidence="2">
    <location>
        <begin position="479"/>
        <end position="491"/>
    </location>
</feature>
<dbReference type="InterPro" id="IPR001878">
    <property type="entry name" value="Znf_CCHC"/>
</dbReference>
<feature type="compositionally biased region" description="Low complexity" evidence="2">
    <location>
        <begin position="553"/>
        <end position="566"/>
    </location>
</feature>
<feature type="compositionally biased region" description="Low complexity" evidence="2">
    <location>
        <begin position="492"/>
        <end position="532"/>
    </location>
</feature>
<dbReference type="PROSITE" id="PS50158">
    <property type="entry name" value="ZF_CCHC"/>
    <property type="match status" value="1"/>
</dbReference>
<feature type="region of interest" description="Disordered" evidence="2">
    <location>
        <begin position="458"/>
        <end position="576"/>
    </location>
</feature>
<keyword evidence="1" id="KW-0862">Zinc</keyword>
<dbReference type="EMBL" id="PQXH01000018">
    <property type="protein sequence ID" value="TGO17344.1"/>
    <property type="molecule type" value="Genomic_DNA"/>
</dbReference>
<evidence type="ECO:0000256" key="2">
    <source>
        <dbReference type="SAM" id="MobiDB-lite"/>
    </source>
</evidence>
<dbReference type="OrthoDB" id="3533179at2759"/>
<evidence type="ECO:0000259" key="3">
    <source>
        <dbReference type="PROSITE" id="PS50158"/>
    </source>
</evidence>
<organism evidence="4 5">
    <name type="scientific">Botrytis tulipae</name>
    <dbReference type="NCBI Taxonomy" id="87230"/>
    <lineage>
        <taxon>Eukaryota</taxon>
        <taxon>Fungi</taxon>
        <taxon>Dikarya</taxon>
        <taxon>Ascomycota</taxon>
        <taxon>Pezizomycotina</taxon>
        <taxon>Leotiomycetes</taxon>
        <taxon>Helotiales</taxon>
        <taxon>Sclerotiniaceae</taxon>
        <taxon>Botrytis</taxon>
    </lineage>
</organism>
<dbReference type="GO" id="GO:0008270">
    <property type="term" value="F:zinc ion binding"/>
    <property type="evidence" value="ECO:0007669"/>
    <property type="project" value="UniProtKB-KW"/>
</dbReference>
<keyword evidence="1" id="KW-0863">Zinc-finger</keyword>